<dbReference type="OrthoDB" id="5272396at2759"/>
<feature type="region of interest" description="Disordered" evidence="1">
    <location>
        <begin position="1"/>
        <end position="43"/>
    </location>
</feature>
<accession>A0A6A5WAK1</accession>
<dbReference type="Proteomes" id="UP000799779">
    <property type="component" value="Unassembled WGS sequence"/>
</dbReference>
<proteinExistence type="predicted"/>
<name>A0A6A5WAK1_9PLEO</name>
<keyword evidence="3" id="KW-1185">Reference proteome</keyword>
<evidence type="ECO:0000313" key="2">
    <source>
        <dbReference type="EMBL" id="KAF1994636.1"/>
    </source>
</evidence>
<protein>
    <recommendedName>
        <fullName evidence="4">F-box domain-containing protein</fullName>
    </recommendedName>
</protein>
<gene>
    <name evidence="2" type="ORF">P154DRAFT_539389</name>
</gene>
<dbReference type="EMBL" id="ML977654">
    <property type="protein sequence ID" value="KAF1994636.1"/>
    <property type="molecule type" value="Genomic_DNA"/>
</dbReference>
<organism evidence="2 3">
    <name type="scientific">Amniculicola lignicola CBS 123094</name>
    <dbReference type="NCBI Taxonomy" id="1392246"/>
    <lineage>
        <taxon>Eukaryota</taxon>
        <taxon>Fungi</taxon>
        <taxon>Dikarya</taxon>
        <taxon>Ascomycota</taxon>
        <taxon>Pezizomycotina</taxon>
        <taxon>Dothideomycetes</taxon>
        <taxon>Pleosporomycetidae</taxon>
        <taxon>Pleosporales</taxon>
        <taxon>Amniculicolaceae</taxon>
        <taxon>Amniculicola</taxon>
    </lineage>
</organism>
<dbReference type="AlphaFoldDB" id="A0A6A5WAK1"/>
<evidence type="ECO:0000256" key="1">
    <source>
        <dbReference type="SAM" id="MobiDB-lite"/>
    </source>
</evidence>
<evidence type="ECO:0000313" key="3">
    <source>
        <dbReference type="Proteomes" id="UP000799779"/>
    </source>
</evidence>
<feature type="compositionally biased region" description="Polar residues" evidence="1">
    <location>
        <begin position="1"/>
        <end position="22"/>
    </location>
</feature>
<evidence type="ECO:0008006" key="4">
    <source>
        <dbReference type="Google" id="ProtNLM"/>
    </source>
</evidence>
<sequence length="186" mass="20594">MDPVITDNQPRGQASGKTQIANEGSDDRPHITLIPEPVDEHQSLDRTQDLVVPAEAFATLSADEVSQSRSTTESIHIPEKDLFPIMKLPPELRIMIFKYALHIPGGEIIREHIQGSRAKHFIGSKGRRTFPVNPLALVSKQVYQESRGLALEVNTIREIPLLLSPFPAAGVLSTLNTRSKQAFETD</sequence>
<reference evidence="2" key="1">
    <citation type="journal article" date="2020" name="Stud. Mycol.">
        <title>101 Dothideomycetes genomes: a test case for predicting lifestyles and emergence of pathogens.</title>
        <authorList>
            <person name="Haridas S."/>
            <person name="Albert R."/>
            <person name="Binder M."/>
            <person name="Bloem J."/>
            <person name="Labutti K."/>
            <person name="Salamov A."/>
            <person name="Andreopoulos B."/>
            <person name="Baker S."/>
            <person name="Barry K."/>
            <person name="Bills G."/>
            <person name="Bluhm B."/>
            <person name="Cannon C."/>
            <person name="Castanera R."/>
            <person name="Culley D."/>
            <person name="Daum C."/>
            <person name="Ezra D."/>
            <person name="Gonzalez J."/>
            <person name="Henrissat B."/>
            <person name="Kuo A."/>
            <person name="Liang C."/>
            <person name="Lipzen A."/>
            <person name="Lutzoni F."/>
            <person name="Magnuson J."/>
            <person name="Mondo S."/>
            <person name="Nolan M."/>
            <person name="Ohm R."/>
            <person name="Pangilinan J."/>
            <person name="Park H.-J."/>
            <person name="Ramirez L."/>
            <person name="Alfaro M."/>
            <person name="Sun H."/>
            <person name="Tritt A."/>
            <person name="Yoshinaga Y."/>
            <person name="Zwiers L.-H."/>
            <person name="Turgeon B."/>
            <person name="Goodwin S."/>
            <person name="Spatafora J."/>
            <person name="Crous P."/>
            <person name="Grigoriev I."/>
        </authorList>
    </citation>
    <scope>NUCLEOTIDE SEQUENCE</scope>
    <source>
        <strain evidence="2">CBS 123094</strain>
    </source>
</reference>